<evidence type="ECO:0000313" key="3">
    <source>
        <dbReference type="Proteomes" id="UP001208689"/>
    </source>
</evidence>
<gene>
    <name evidence="2" type="ORF">NEF87_000012</name>
</gene>
<feature type="transmembrane region" description="Helical" evidence="1">
    <location>
        <begin position="212"/>
        <end position="231"/>
    </location>
</feature>
<feature type="transmembrane region" description="Helical" evidence="1">
    <location>
        <begin position="86"/>
        <end position="108"/>
    </location>
</feature>
<sequence>MKLMTRWKIFWMSITICTILLVYALNKGFILSKNNYIWPAIIFFIGEYISLGLAHKFASYNHQITKNPISFLGQLNAKGKSNVKSAVLFIGFSISYGGIVFLLANLISTMYPNNVYLIIISYVLLGVVVAVIMMTLIPIDVSRILHLFATAFWLGLYLGANIAIVNFLFYIQQFNITIPSYYLVACGFHIISAIIYLIAYFTHYRASLFQKIWIFASNISLLFTIDLFARLL</sequence>
<feature type="transmembrane region" description="Helical" evidence="1">
    <location>
        <begin position="9"/>
        <end position="30"/>
    </location>
</feature>
<feature type="transmembrane region" description="Helical" evidence="1">
    <location>
        <begin position="181"/>
        <end position="200"/>
    </location>
</feature>
<dbReference type="Proteomes" id="UP001208689">
    <property type="component" value="Chromosome"/>
</dbReference>
<organism evidence="2 3">
    <name type="scientific">Candidatus Lokiarchaeum ossiferum</name>
    <dbReference type="NCBI Taxonomy" id="2951803"/>
    <lineage>
        <taxon>Archaea</taxon>
        <taxon>Promethearchaeati</taxon>
        <taxon>Promethearchaeota</taxon>
        <taxon>Promethearchaeia</taxon>
        <taxon>Promethearchaeales</taxon>
        <taxon>Promethearchaeaceae</taxon>
        <taxon>Candidatus Lokiarchaeum</taxon>
    </lineage>
</organism>
<evidence type="ECO:0000313" key="2">
    <source>
        <dbReference type="EMBL" id="UYP43727.1"/>
    </source>
</evidence>
<keyword evidence="1" id="KW-1133">Transmembrane helix</keyword>
<evidence type="ECO:0008006" key="4">
    <source>
        <dbReference type="Google" id="ProtNLM"/>
    </source>
</evidence>
<feature type="transmembrane region" description="Helical" evidence="1">
    <location>
        <begin position="114"/>
        <end position="137"/>
    </location>
</feature>
<accession>A0ABY6HJL1</accession>
<dbReference type="EMBL" id="CP104013">
    <property type="protein sequence ID" value="UYP43727.1"/>
    <property type="molecule type" value="Genomic_DNA"/>
</dbReference>
<protein>
    <recommendedName>
        <fullName evidence="4">DUF998 domain-containing protein</fullName>
    </recommendedName>
</protein>
<feature type="transmembrane region" description="Helical" evidence="1">
    <location>
        <begin position="144"/>
        <end position="169"/>
    </location>
</feature>
<keyword evidence="1" id="KW-0472">Membrane</keyword>
<proteinExistence type="predicted"/>
<keyword evidence="1" id="KW-0812">Transmembrane</keyword>
<feature type="transmembrane region" description="Helical" evidence="1">
    <location>
        <begin position="36"/>
        <end position="54"/>
    </location>
</feature>
<evidence type="ECO:0000256" key="1">
    <source>
        <dbReference type="SAM" id="Phobius"/>
    </source>
</evidence>
<reference evidence="2" key="1">
    <citation type="submission" date="2022-09" db="EMBL/GenBank/DDBJ databases">
        <title>Actin cytoskeleton and complex cell architecture in an #Asgard archaeon.</title>
        <authorList>
            <person name="Ponce Toledo R.I."/>
            <person name="Schleper C."/>
            <person name="Rodrigues Oliveira T."/>
            <person name="Wollweber F."/>
            <person name="Xu J."/>
            <person name="Rittmann S."/>
            <person name="Klingl A."/>
            <person name="Pilhofer M."/>
        </authorList>
    </citation>
    <scope>NUCLEOTIDE SEQUENCE</scope>
    <source>
        <strain evidence="2">B-35</strain>
    </source>
</reference>
<name>A0ABY6HJL1_9ARCH</name>
<keyword evidence="3" id="KW-1185">Reference proteome</keyword>